<dbReference type="PANTHER" id="PTHR12308">
    <property type="entry name" value="ANOCTAMIN"/>
    <property type="match status" value="1"/>
</dbReference>
<feature type="transmembrane region" description="Helical" evidence="6">
    <location>
        <begin position="471"/>
        <end position="492"/>
    </location>
</feature>
<dbReference type="OMA" id="ASEYRSW"/>
<evidence type="ECO:0000256" key="4">
    <source>
        <dbReference type="ARBA" id="ARBA00022989"/>
    </source>
</evidence>
<name>A0A1D2MIS3_ORCCI</name>
<dbReference type="GO" id="GO:0005254">
    <property type="term" value="F:chloride channel activity"/>
    <property type="evidence" value="ECO:0007669"/>
    <property type="project" value="TreeGrafter"/>
</dbReference>
<feature type="transmembrane region" description="Helical" evidence="6">
    <location>
        <begin position="624"/>
        <end position="647"/>
    </location>
</feature>
<feature type="region of interest" description="Disordered" evidence="7">
    <location>
        <begin position="766"/>
        <end position="824"/>
    </location>
</feature>
<dbReference type="AlphaFoldDB" id="A0A1D2MIS3"/>
<evidence type="ECO:0000259" key="8">
    <source>
        <dbReference type="Pfam" id="PF04547"/>
    </source>
</evidence>
<feature type="transmembrane region" description="Helical" evidence="6">
    <location>
        <begin position="504"/>
        <end position="526"/>
    </location>
</feature>
<evidence type="ECO:0000256" key="2">
    <source>
        <dbReference type="ARBA" id="ARBA00009671"/>
    </source>
</evidence>
<evidence type="ECO:0000256" key="7">
    <source>
        <dbReference type="SAM" id="MobiDB-lite"/>
    </source>
</evidence>
<dbReference type="OrthoDB" id="296386at2759"/>
<comment type="subcellular location">
    <subcellularLocation>
        <location evidence="1 6">Membrane</location>
        <topology evidence="1 6">Multi-pass membrane protein</topology>
    </subcellularLocation>
</comment>
<sequence>MIYPKRKKRARRRNYELVEVELDDLFASLLGDDRDDGVVRQGGDNPLLNLLNNRELSSDHRLPDADLPDGAFEDPFAHTELVLKFHHAIHPSALKFFIERVTAKKSKGGAELLLRREPYMGHKKEGLTVHVTASDWRQLEVAEMMELKKMDYKRDDPAPREFTLKEVGNFLSEDMKHHEILTSAEKQMVVMHELRNLQSRPGERHVPGYDAIQLLPGDSLLHVYATSKLITSYFALHQADELNKLKGKWFWESFNKLPYEEIRSYYGDGVCLYFNFVAYYNAWLIVPAFFGLIMTLLPTQAFNSAVIYFCFLNMMFVILFLVNWQRKCSEISFLWGTLKMNRWEEQRADYDGVLAIDPVTGRFQRAYPTYKTSLKTCFGSVAVSVACIGLSMWMLHSFLDLDEWVKEIAAGRRVLAKNELAQIFWEYVMPALPGVGYAGCVFTANKLFRMVANALTEWENHRTQTQFSRHLISKMVVFEVFNSFASLFYTAFVIKKIDILKERVYTMLCVIQFLILLTSCVVPIIFRSGHAKMAEFLEKIRKSEEKDRLVKPGNPTGRKGRRSSVPYPVIENWLRAVNEMDSSDPRVQMSKVEANMDPYNYQADFEDYFLLLQQFGYVFLYSSVYPPAAAVAFGANMIILSASLYKLRQVYQRPFAKRVSNIGAWQQAFEAVGIIAVMTNCGLLCTNKTIQEYAAHLDLTDLQWMILFVTMEHVILGIHFFLGYVISTIPYNIKQTLAASEYRSWEAPKLHQAAKNRRRVTKLLATNSEQQLTRTKSDHSQGSSQKGKPSDVKNSNKNPQASSSSAPKRKPQSDAKSMLSKKKA</sequence>
<proteinExistence type="inferred from homology"/>
<keyword evidence="4 6" id="KW-1133">Transmembrane helix</keyword>
<dbReference type="InterPro" id="IPR049452">
    <property type="entry name" value="Anoctamin_TM"/>
</dbReference>
<feature type="domain" description="Anoctamin transmembrane" evidence="8">
    <location>
        <begin position="262"/>
        <end position="737"/>
    </location>
</feature>
<comment type="similarity">
    <text evidence="2 6">Belongs to the anoctamin family.</text>
</comment>
<dbReference type="Pfam" id="PF04547">
    <property type="entry name" value="Anoctamin"/>
    <property type="match status" value="1"/>
</dbReference>
<dbReference type="Proteomes" id="UP000094527">
    <property type="component" value="Unassembled WGS sequence"/>
</dbReference>
<comment type="caution">
    <text evidence="6">Lacks conserved residue(s) required for the propagation of feature annotation.</text>
</comment>
<evidence type="ECO:0000256" key="1">
    <source>
        <dbReference type="ARBA" id="ARBA00004141"/>
    </source>
</evidence>
<feature type="transmembrane region" description="Helical" evidence="6">
    <location>
        <begin position="372"/>
        <end position="395"/>
    </location>
</feature>
<feature type="transmembrane region" description="Helical" evidence="6">
    <location>
        <begin position="702"/>
        <end position="726"/>
    </location>
</feature>
<dbReference type="InterPro" id="IPR007632">
    <property type="entry name" value="Anoctamin"/>
</dbReference>
<dbReference type="STRING" id="48709.A0A1D2MIS3"/>
<evidence type="ECO:0000313" key="10">
    <source>
        <dbReference type="Proteomes" id="UP000094527"/>
    </source>
</evidence>
<feature type="transmembrane region" description="Helical" evidence="6">
    <location>
        <begin position="272"/>
        <end position="293"/>
    </location>
</feature>
<feature type="transmembrane region" description="Helical" evidence="6">
    <location>
        <begin position="305"/>
        <end position="324"/>
    </location>
</feature>
<feature type="compositionally biased region" description="Polar residues" evidence="7">
    <location>
        <begin position="766"/>
        <end position="806"/>
    </location>
</feature>
<protein>
    <recommendedName>
        <fullName evidence="6">Anoctamin</fullName>
    </recommendedName>
</protein>
<dbReference type="EMBL" id="LJIJ01001129">
    <property type="protein sequence ID" value="ODM92879.1"/>
    <property type="molecule type" value="Genomic_DNA"/>
</dbReference>
<accession>A0A1D2MIS3</accession>
<dbReference type="GO" id="GO:0005886">
    <property type="term" value="C:plasma membrane"/>
    <property type="evidence" value="ECO:0007669"/>
    <property type="project" value="TreeGrafter"/>
</dbReference>
<evidence type="ECO:0000256" key="3">
    <source>
        <dbReference type="ARBA" id="ARBA00022692"/>
    </source>
</evidence>
<gene>
    <name evidence="9" type="ORF">Ocin01_13803</name>
</gene>
<comment type="caution">
    <text evidence="9">The sequence shown here is derived from an EMBL/GenBank/DDBJ whole genome shotgun (WGS) entry which is preliminary data.</text>
</comment>
<evidence type="ECO:0000313" key="9">
    <source>
        <dbReference type="EMBL" id="ODM92879.1"/>
    </source>
</evidence>
<organism evidence="9 10">
    <name type="scientific">Orchesella cincta</name>
    <name type="common">Springtail</name>
    <name type="synonym">Podura cincta</name>
    <dbReference type="NCBI Taxonomy" id="48709"/>
    <lineage>
        <taxon>Eukaryota</taxon>
        <taxon>Metazoa</taxon>
        <taxon>Ecdysozoa</taxon>
        <taxon>Arthropoda</taxon>
        <taxon>Hexapoda</taxon>
        <taxon>Collembola</taxon>
        <taxon>Entomobryomorpha</taxon>
        <taxon>Entomobryoidea</taxon>
        <taxon>Orchesellidae</taxon>
        <taxon>Orchesellinae</taxon>
        <taxon>Orchesella</taxon>
    </lineage>
</organism>
<reference evidence="9 10" key="1">
    <citation type="journal article" date="2016" name="Genome Biol. Evol.">
        <title>Gene Family Evolution Reflects Adaptation to Soil Environmental Stressors in the Genome of the Collembolan Orchesella cincta.</title>
        <authorList>
            <person name="Faddeeva-Vakhrusheva A."/>
            <person name="Derks M.F."/>
            <person name="Anvar S.Y."/>
            <person name="Agamennone V."/>
            <person name="Suring W."/>
            <person name="Smit S."/>
            <person name="van Straalen N.M."/>
            <person name="Roelofs D."/>
        </authorList>
    </citation>
    <scope>NUCLEOTIDE SEQUENCE [LARGE SCALE GENOMIC DNA]</scope>
    <source>
        <tissue evidence="9">Mixed pool</tissue>
    </source>
</reference>
<dbReference type="PANTHER" id="PTHR12308:SF74">
    <property type="entry name" value="ANOCTAMIN"/>
    <property type="match status" value="1"/>
</dbReference>
<evidence type="ECO:0000256" key="6">
    <source>
        <dbReference type="RuleBase" id="RU280814"/>
    </source>
</evidence>
<keyword evidence="10" id="KW-1185">Reference proteome</keyword>
<keyword evidence="3 6" id="KW-0812">Transmembrane</keyword>
<evidence type="ECO:0000256" key="5">
    <source>
        <dbReference type="ARBA" id="ARBA00023136"/>
    </source>
</evidence>
<keyword evidence="5 6" id="KW-0472">Membrane</keyword>